<dbReference type="AlphaFoldDB" id="E4XTM5"/>
<reference evidence="2" key="1">
    <citation type="journal article" date="2010" name="Science">
        <title>Plasticity of animal genome architecture unmasked by rapid evolution of a pelagic tunicate.</title>
        <authorList>
            <person name="Denoeud F."/>
            <person name="Henriet S."/>
            <person name="Mungpakdee S."/>
            <person name="Aury J.M."/>
            <person name="Da Silva C."/>
            <person name="Brinkmann H."/>
            <person name="Mikhaleva J."/>
            <person name="Olsen L.C."/>
            <person name="Jubin C."/>
            <person name="Canestro C."/>
            <person name="Bouquet J.M."/>
            <person name="Danks G."/>
            <person name="Poulain J."/>
            <person name="Campsteijn C."/>
            <person name="Adamski M."/>
            <person name="Cross I."/>
            <person name="Yadetie F."/>
            <person name="Muffato M."/>
            <person name="Louis A."/>
            <person name="Butcher S."/>
            <person name="Tsagkogeorga G."/>
            <person name="Konrad A."/>
            <person name="Singh S."/>
            <person name="Jensen M.F."/>
            <person name="Cong E.H."/>
            <person name="Eikeseth-Otteraa H."/>
            <person name="Noel B."/>
            <person name="Anthouard V."/>
            <person name="Porcel B.M."/>
            <person name="Kachouri-Lafond R."/>
            <person name="Nishino A."/>
            <person name="Ugolini M."/>
            <person name="Chourrout P."/>
            <person name="Nishida H."/>
            <person name="Aasland R."/>
            <person name="Huzurbazar S."/>
            <person name="Westhof E."/>
            <person name="Delsuc F."/>
            <person name="Lehrach H."/>
            <person name="Reinhardt R."/>
            <person name="Weissenbach J."/>
            <person name="Roy S.W."/>
            <person name="Artiguenave F."/>
            <person name="Postlethwait J.H."/>
            <person name="Manak J.R."/>
            <person name="Thompson E.M."/>
            <person name="Jaillon O."/>
            <person name="Du Pasquier L."/>
            <person name="Boudinot P."/>
            <person name="Liberles D.A."/>
            <person name="Volff J.N."/>
            <person name="Philippe H."/>
            <person name="Lenhard B."/>
            <person name="Roest Crollius H."/>
            <person name="Wincker P."/>
            <person name="Chourrout D."/>
        </authorList>
    </citation>
    <scope>NUCLEOTIDE SEQUENCE [LARGE SCALE GENOMIC DNA]</scope>
</reference>
<accession>E4XTM5</accession>
<keyword evidence="3" id="KW-1185">Reference proteome</keyword>
<feature type="compositionally biased region" description="Basic and acidic residues" evidence="1">
    <location>
        <begin position="41"/>
        <end position="51"/>
    </location>
</feature>
<dbReference type="InParanoid" id="E4XTM5"/>
<gene>
    <name evidence="2" type="ORF">GSOID_T00003831001</name>
</gene>
<sequence>MVVSGDLDRLTVRLKNLQDKFHRFQSTNRLEISDLKKAVERTRNEDGRTSNEEFQGSQGGSSSVRRLSNTVKNLSNMQKKIVGGFNEVLTRFNKQQEFLKAGFDRIGELENSCCSVSDSERYRLCSIFLSSTAFSDYTEYDSPSSSSSN</sequence>
<dbReference type="EMBL" id="FN653158">
    <property type="protein sequence ID" value="CBY13087.1"/>
    <property type="molecule type" value="Genomic_DNA"/>
</dbReference>
<proteinExistence type="predicted"/>
<feature type="region of interest" description="Disordered" evidence="1">
    <location>
        <begin position="41"/>
        <end position="65"/>
    </location>
</feature>
<protein>
    <submittedName>
        <fullName evidence="2">Uncharacterized protein</fullName>
    </submittedName>
</protein>
<evidence type="ECO:0000313" key="2">
    <source>
        <dbReference type="EMBL" id="CBY13087.1"/>
    </source>
</evidence>
<evidence type="ECO:0000256" key="1">
    <source>
        <dbReference type="SAM" id="MobiDB-lite"/>
    </source>
</evidence>
<dbReference type="Proteomes" id="UP000001307">
    <property type="component" value="Unassembled WGS sequence"/>
</dbReference>
<dbReference type="OrthoDB" id="10664168at2759"/>
<name>E4XTM5_OIKDI</name>
<evidence type="ECO:0000313" key="3">
    <source>
        <dbReference type="Proteomes" id="UP000001307"/>
    </source>
</evidence>
<organism evidence="2">
    <name type="scientific">Oikopleura dioica</name>
    <name type="common">Tunicate</name>
    <dbReference type="NCBI Taxonomy" id="34765"/>
    <lineage>
        <taxon>Eukaryota</taxon>
        <taxon>Metazoa</taxon>
        <taxon>Chordata</taxon>
        <taxon>Tunicata</taxon>
        <taxon>Appendicularia</taxon>
        <taxon>Copelata</taxon>
        <taxon>Oikopleuridae</taxon>
        <taxon>Oikopleura</taxon>
    </lineage>
</organism>